<feature type="compositionally biased region" description="Basic residues" evidence="1">
    <location>
        <begin position="75"/>
        <end position="91"/>
    </location>
</feature>
<evidence type="ECO:0000313" key="3">
    <source>
        <dbReference type="Proteomes" id="UP001174997"/>
    </source>
</evidence>
<feature type="region of interest" description="Disordered" evidence="1">
    <location>
        <begin position="35"/>
        <end position="91"/>
    </location>
</feature>
<name>A0AA40D623_9PEZI</name>
<accession>A0AA40D623</accession>
<feature type="region of interest" description="Disordered" evidence="1">
    <location>
        <begin position="154"/>
        <end position="179"/>
    </location>
</feature>
<protein>
    <submittedName>
        <fullName evidence="2">Uncharacterized protein</fullName>
    </submittedName>
</protein>
<evidence type="ECO:0000313" key="2">
    <source>
        <dbReference type="EMBL" id="KAK0663037.1"/>
    </source>
</evidence>
<feature type="compositionally biased region" description="Polar residues" evidence="1">
    <location>
        <begin position="38"/>
        <end position="59"/>
    </location>
</feature>
<dbReference type="EMBL" id="JAULSY010000133">
    <property type="protein sequence ID" value="KAK0663037.1"/>
    <property type="molecule type" value="Genomic_DNA"/>
</dbReference>
<keyword evidence="3" id="KW-1185">Reference proteome</keyword>
<gene>
    <name evidence="2" type="ORF">QBC41DRAFT_329368</name>
</gene>
<organism evidence="2 3">
    <name type="scientific">Cercophora samala</name>
    <dbReference type="NCBI Taxonomy" id="330535"/>
    <lineage>
        <taxon>Eukaryota</taxon>
        <taxon>Fungi</taxon>
        <taxon>Dikarya</taxon>
        <taxon>Ascomycota</taxon>
        <taxon>Pezizomycotina</taxon>
        <taxon>Sordariomycetes</taxon>
        <taxon>Sordariomycetidae</taxon>
        <taxon>Sordariales</taxon>
        <taxon>Lasiosphaeriaceae</taxon>
        <taxon>Cercophora</taxon>
    </lineage>
</organism>
<evidence type="ECO:0000256" key="1">
    <source>
        <dbReference type="SAM" id="MobiDB-lite"/>
    </source>
</evidence>
<comment type="caution">
    <text evidence="2">The sequence shown here is derived from an EMBL/GenBank/DDBJ whole genome shotgun (WGS) entry which is preliminary data.</text>
</comment>
<reference evidence="2" key="1">
    <citation type="submission" date="2023-06" db="EMBL/GenBank/DDBJ databases">
        <title>Genome-scale phylogeny and comparative genomics of the fungal order Sordariales.</title>
        <authorList>
            <consortium name="Lawrence Berkeley National Laboratory"/>
            <person name="Hensen N."/>
            <person name="Bonometti L."/>
            <person name="Westerberg I."/>
            <person name="Brannstrom I.O."/>
            <person name="Guillou S."/>
            <person name="Cros-Aarteil S."/>
            <person name="Calhoun S."/>
            <person name="Haridas S."/>
            <person name="Kuo A."/>
            <person name="Mondo S."/>
            <person name="Pangilinan J."/>
            <person name="Riley R."/>
            <person name="Labutti K."/>
            <person name="Andreopoulos B."/>
            <person name="Lipzen A."/>
            <person name="Chen C."/>
            <person name="Yanf M."/>
            <person name="Daum C."/>
            <person name="Ng V."/>
            <person name="Clum A."/>
            <person name="Steindorff A."/>
            <person name="Ohm R."/>
            <person name="Martin F."/>
            <person name="Silar P."/>
            <person name="Natvig D."/>
            <person name="Lalanne C."/>
            <person name="Gautier V."/>
            <person name="Ament-Velasquez S.L."/>
            <person name="Kruys A."/>
            <person name="Hutchinson M.I."/>
            <person name="Powell A.J."/>
            <person name="Barry K."/>
            <person name="Miller A.N."/>
            <person name="Grigoriev I.V."/>
            <person name="Debuchy R."/>
            <person name="Gladieux P."/>
            <person name="Thoren M.H."/>
            <person name="Johannesson H."/>
        </authorList>
    </citation>
    <scope>NUCLEOTIDE SEQUENCE</scope>
    <source>
        <strain evidence="2">CBS 307.81</strain>
    </source>
</reference>
<sequence length="223" mass="25257">MAYIAPIHRPSSVHHALLANVYSEEEQSLVLSCGSPPTLDTTNSDANRPTMQTNQQNRSMAPFPRRPPLPSPYHHSQRHHCHAPKAPTKRCRNRSVIRGDRPLRVLHPFLEPRDLPDGDHKCDPRSGRALYAQLPVPRPSHCRPIREVHRHAPLGRRPNYRSPRCPSNKRSTTGMDGTNPACRAIHQGVHLFTQRDRSPNRCLPLPDQCQCARFETGDIPAHL</sequence>
<dbReference type="AlphaFoldDB" id="A0AA40D623"/>
<proteinExistence type="predicted"/>
<dbReference type="Proteomes" id="UP001174997">
    <property type="component" value="Unassembled WGS sequence"/>
</dbReference>